<keyword evidence="3 6" id="KW-0378">Hydrolase</keyword>
<evidence type="ECO:0000313" key="9">
    <source>
        <dbReference type="Proteomes" id="UP001589774"/>
    </source>
</evidence>
<dbReference type="PANTHER" id="PTHR11804">
    <property type="entry name" value="PROTEASE M3 THIMET OLIGOPEPTIDASE-RELATED"/>
    <property type="match status" value="1"/>
</dbReference>
<dbReference type="CDD" id="cd09606">
    <property type="entry name" value="M3B_PepF"/>
    <property type="match status" value="1"/>
</dbReference>
<accession>A0ABV6HQ43</accession>
<evidence type="ECO:0000256" key="6">
    <source>
        <dbReference type="RuleBase" id="RU003435"/>
    </source>
</evidence>
<evidence type="ECO:0000256" key="5">
    <source>
        <dbReference type="ARBA" id="ARBA00023049"/>
    </source>
</evidence>
<keyword evidence="9" id="KW-1185">Reference proteome</keyword>
<dbReference type="InterPro" id="IPR045090">
    <property type="entry name" value="Pept_M3A_M3B"/>
</dbReference>
<keyword evidence="1 6" id="KW-0645">Protease</keyword>
<dbReference type="InterPro" id="IPR001567">
    <property type="entry name" value="Pept_M3A_M3B_dom"/>
</dbReference>
<gene>
    <name evidence="8" type="ORF">ACFFI0_21955</name>
</gene>
<evidence type="ECO:0000256" key="1">
    <source>
        <dbReference type="ARBA" id="ARBA00022670"/>
    </source>
</evidence>
<proteinExistence type="inferred from homology"/>
<dbReference type="InterPro" id="IPR011976">
    <property type="entry name" value="Pept_M3B_oligopep-rel"/>
</dbReference>
<keyword evidence="5 6" id="KW-0482">Metalloprotease</keyword>
<comment type="cofactor">
    <cofactor evidence="6">
        <name>Zn(2+)</name>
        <dbReference type="ChEBI" id="CHEBI:29105"/>
    </cofactor>
    <text evidence="6">Binds 1 zinc ion.</text>
</comment>
<protein>
    <submittedName>
        <fullName evidence="8">M3 family oligoendopeptidase</fullName>
        <ecNumber evidence="8">3.4.-.-</ecNumber>
    </submittedName>
</protein>
<organism evidence="8 9">
    <name type="scientific">Olivibacter oleidegradans</name>
    <dbReference type="NCBI Taxonomy" id="760123"/>
    <lineage>
        <taxon>Bacteria</taxon>
        <taxon>Pseudomonadati</taxon>
        <taxon>Bacteroidota</taxon>
        <taxon>Sphingobacteriia</taxon>
        <taxon>Sphingobacteriales</taxon>
        <taxon>Sphingobacteriaceae</taxon>
        <taxon>Olivibacter</taxon>
    </lineage>
</organism>
<reference evidence="8 9" key="1">
    <citation type="submission" date="2024-09" db="EMBL/GenBank/DDBJ databases">
        <authorList>
            <person name="Sun Q."/>
            <person name="Mori K."/>
        </authorList>
    </citation>
    <scope>NUCLEOTIDE SEQUENCE [LARGE SCALE GENOMIC DNA]</scope>
    <source>
        <strain evidence="8 9">CCM 7765</strain>
    </source>
</reference>
<dbReference type="NCBIfam" id="TIGR02289">
    <property type="entry name" value="M3_not_pepF"/>
    <property type="match status" value="1"/>
</dbReference>
<dbReference type="EMBL" id="JBHLWO010000002">
    <property type="protein sequence ID" value="MFC0321005.1"/>
    <property type="molecule type" value="Genomic_DNA"/>
</dbReference>
<evidence type="ECO:0000313" key="8">
    <source>
        <dbReference type="EMBL" id="MFC0321005.1"/>
    </source>
</evidence>
<feature type="domain" description="Peptidase M3A/M3B catalytic" evidence="7">
    <location>
        <begin position="171"/>
        <end position="556"/>
    </location>
</feature>
<comment type="caution">
    <text evidence="8">The sequence shown here is derived from an EMBL/GenBank/DDBJ whole genome shotgun (WGS) entry which is preliminary data.</text>
</comment>
<comment type="similarity">
    <text evidence="6">Belongs to the peptidase M3 family.</text>
</comment>
<evidence type="ECO:0000256" key="2">
    <source>
        <dbReference type="ARBA" id="ARBA00022723"/>
    </source>
</evidence>
<sequence>MQTPNKINRRFVSQDLPILWENLNPLFQDLQNRSIDSKEALEQWMLDRSELEAVLEEDFAWRYIRMTCDTTDEKLLQDFQYFATEIEPKIAPIANLLNKKLIESPFVKELDQEKYFIYLRGVKKALEIFREENIPLLTELQVEQQKYQSITGNMEVEVDGKSYTLPQAATFLKATNRQKRVEVWQRINNRRLQDKDQLNSLFNRLLKLRHQVALNAGFENYRDYMFQSLGRFDYTPQDCYAFHAAIEKEVVPLLLEKAEIRRNALQINELKPWDLEVDITGKPALKPFDNGQELIEKTAACFNRLDPSIGKYIEIMQARELFDVESRKGKAPGGYNYPLAESGAPFIFMNSANTFRDLTTMVHEGGHALHTFLTADLELNDFKHLTSEIAELASMSMELISMDYWDSFFENHEDLVRAKREQLEDVLKTLPWVATVDQFQHWLYTNPDHTEEQRAIAWNEIFDRFGHNFANWDGQEEAKSFLWQKQLHIYEVPFYYIEYGMAQLGAIAVWKNYKENPELGLRQYIDALKLGYTKTIPEIYQTAGIAFDFSQTYIKELIQFVKAELEKLYEEQH</sequence>
<dbReference type="Pfam" id="PF01432">
    <property type="entry name" value="Peptidase_M3"/>
    <property type="match status" value="1"/>
</dbReference>
<evidence type="ECO:0000256" key="4">
    <source>
        <dbReference type="ARBA" id="ARBA00022833"/>
    </source>
</evidence>
<evidence type="ECO:0000256" key="3">
    <source>
        <dbReference type="ARBA" id="ARBA00022801"/>
    </source>
</evidence>
<dbReference type="GO" id="GO:0016787">
    <property type="term" value="F:hydrolase activity"/>
    <property type="evidence" value="ECO:0007669"/>
    <property type="project" value="UniProtKB-KW"/>
</dbReference>
<dbReference type="RefSeq" id="WP_130856464.1">
    <property type="nucleotide sequence ID" value="NZ_JBHLWO010000002.1"/>
</dbReference>
<dbReference type="SUPFAM" id="SSF55486">
    <property type="entry name" value="Metalloproteases ('zincins'), catalytic domain"/>
    <property type="match status" value="1"/>
</dbReference>
<dbReference type="EC" id="3.4.-.-" evidence="8"/>
<keyword evidence="2 6" id="KW-0479">Metal-binding</keyword>
<name>A0ABV6HQ43_9SPHI</name>
<keyword evidence="4 6" id="KW-0862">Zinc</keyword>
<evidence type="ECO:0000259" key="7">
    <source>
        <dbReference type="Pfam" id="PF01432"/>
    </source>
</evidence>
<dbReference type="PANTHER" id="PTHR11804:SF48">
    <property type="entry name" value="PUTATIVE-RELATED"/>
    <property type="match status" value="1"/>
</dbReference>
<dbReference type="Proteomes" id="UP001589774">
    <property type="component" value="Unassembled WGS sequence"/>
</dbReference>
<dbReference type="Gene3D" id="1.10.1370.30">
    <property type="match status" value="1"/>
</dbReference>